<dbReference type="Proteomes" id="UP000681967">
    <property type="component" value="Unassembled WGS sequence"/>
</dbReference>
<organism evidence="1 2">
    <name type="scientific">Rotaria magnacalcarata</name>
    <dbReference type="NCBI Taxonomy" id="392030"/>
    <lineage>
        <taxon>Eukaryota</taxon>
        <taxon>Metazoa</taxon>
        <taxon>Spiralia</taxon>
        <taxon>Gnathifera</taxon>
        <taxon>Rotifera</taxon>
        <taxon>Eurotatoria</taxon>
        <taxon>Bdelloidea</taxon>
        <taxon>Philodinida</taxon>
        <taxon>Philodinidae</taxon>
        <taxon>Rotaria</taxon>
    </lineage>
</organism>
<gene>
    <name evidence="1" type="ORF">BYL167_LOCUS1030</name>
</gene>
<evidence type="ECO:0000313" key="2">
    <source>
        <dbReference type="Proteomes" id="UP000681967"/>
    </source>
</evidence>
<sequence>MLLLVRFFAYINNGRHCSTIFSQSNNFYLSVNRQWSYEARRLKSLMKVRFSRTITFLNCRFLFCDFDIRVNVVGYGEYLQHHGLEECIQNYHRVGGPGSSVYYLE</sequence>
<proteinExistence type="predicted"/>
<dbReference type="AlphaFoldDB" id="A0A8S2IMI8"/>
<accession>A0A8S2IMI8</accession>
<protein>
    <submittedName>
        <fullName evidence="1">Uncharacterized protein</fullName>
    </submittedName>
</protein>
<comment type="caution">
    <text evidence="1">The sequence shown here is derived from an EMBL/GenBank/DDBJ whole genome shotgun (WGS) entry which is preliminary data.</text>
</comment>
<name>A0A8S2IMI8_9BILA</name>
<dbReference type="EMBL" id="CAJOBH010000137">
    <property type="protein sequence ID" value="CAF3764128.1"/>
    <property type="molecule type" value="Genomic_DNA"/>
</dbReference>
<reference evidence="1" key="1">
    <citation type="submission" date="2021-02" db="EMBL/GenBank/DDBJ databases">
        <authorList>
            <person name="Nowell W R."/>
        </authorList>
    </citation>
    <scope>NUCLEOTIDE SEQUENCE</scope>
</reference>
<evidence type="ECO:0000313" key="1">
    <source>
        <dbReference type="EMBL" id="CAF3764128.1"/>
    </source>
</evidence>